<dbReference type="PANTHER" id="PTHR43191">
    <property type="entry name" value="RRNA METHYLTRANSFERASE 3"/>
    <property type="match status" value="1"/>
</dbReference>
<dbReference type="SUPFAM" id="SSF75217">
    <property type="entry name" value="alpha/beta knot"/>
    <property type="match status" value="1"/>
</dbReference>
<dbReference type="InterPro" id="IPR053888">
    <property type="entry name" value="MRM3-like_sub_bind"/>
</dbReference>
<evidence type="ECO:0000256" key="2">
    <source>
        <dbReference type="ARBA" id="ARBA00022603"/>
    </source>
</evidence>
<organism evidence="6 7">
    <name type="scientific">Psychrosphaera ytuae</name>
    <dbReference type="NCBI Taxonomy" id="2820710"/>
    <lineage>
        <taxon>Bacteria</taxon>
        <taxon>Pseudomonadati</taxon>
        <taxon>Pseudomonadota</taxon>
        <taxon>Gammaproteobacteria</taxon>
        <taxon>Alteromonadales</taxon>
        <taxon>Pseudoalteromonadaceae</taxon>
        <taxon>Psychrosphaera</taxon>
    </lineage>
</organism>
<dbReference type="CDD" id="cd18109">
    <property type="entry name" value="SpoU-like_RNA-MTase"/>
    <property type="match status" value="1"/>
</dbReference>
<dbReference type="GO" id="GO:0032259">
    <property type="term" value="P:methylation"/>
    <property type="evidence" value="ECO:0007669"/>
    <property type="project" value="UniProtKB-KW"/>
</dbReference>
<dbReference type="GO" id="GO:0006396">
    <property type="term" value="P:RNA processing"/>
    <property type="evidence" value="ECO:0007669"/>
    <property type="project" value="InterPro"/>
</dbReference>
<dbReference type="PANTHER" id="PTHR43191:SF2">
    <property type="entry name" value="RRNA METHYLTRANSFERASE 3, MITOCHONDRIAL"/>
    <property type="match status" value="1"/>
</dbReference>
<evidence type="ECO:0000259" key="4">
    <source>
        <dbReference type="Pfam" id="PF00588"/>
    </source>
</evidence>
<dbReference type="AlphaFoldDB" id="A0A975HIP0"/>
<dbReference type="Gene3D" id="3.30.1330.30">
    <property type="match status" value="1"/>
</dbReference>
<evidence type="ECO:0000256" key="1">
    <source>
        <dbReference type="ARBA" id="ARBA00007228"/>
    </source>
</evidence>
<keyword evidence="3" id="KW-0808">Transferase</keyword>
<comment type="similarity">
    <text evidence="1">Belongs to the class IV-like SAM-binding methyltransferase superfamily. RNA methyltransferase TrmH family.</text>
</comment>
<sequence length="244" mass="26919">MLSKNQQKTLKALATKKERRLTGQFLVQGEKNVLELLNSSLELVSLFVTETFADKHFKFLATRPIHIVNEEELSKVSSITSNNAAIAIVKQPVFELGEMSGVVLALDDVNDPGNLGTIIRLADWYGIEHLVLSQQTADVYNPKTISATMGAFTRVKTYRTDLKAFLNKQSKPIWGAFLDGQSIHDCSAPTDMIIVLGNESHGISKEISELVTDKITIPKYGQSESLNVAMATGIILDNVRRTQS</sequence>
<dbReference type="GO" id="GO:0003723">
    <property type="term" value="F:RNA binding"/>
    <property type="evidence" value="ECO:0007669"/>
    <property type="project" value="InterPro"/>
</dbReference>
<dbReference type="EMBL" id="CP072110">
    <property type="protein sequence ID" value="QTH64437.1"/>
    <property type="molecule type" value="Genomic_DNA"/>
</dbReference>
<dbReference type="Pfam" id="PF00588">
    <property type="entry name" value="SpoU_methylase"/>
    <property type="match status" value="1"/>
</dbReference>
<name>A0A975HIP0_9GAMM</name>
<keyword evidence="2 6" id="KW-0489">Methyltransferase</keyword>
<feature type="domain" description="MRM3-like substrate binding" evidence="5">
    <location>
        <begin position="7"/>
        <end position="81"/>
    </location>
</feature>
<evidence type="ECO:0000313" key="6">
    <source>
        <dbReference type="EMBL" id="QTH64437.1"/>
    </source>
</evidence>
<protein>
    <submittedName>
        <fullName evidence="6">RNA methyltransferase</fullName>
    </submittedName>
</protein>
<keyword evidence="7" id="KW-1185">Reference proteome</keyword>
<evidence type="ECO:0000259" key="5">
    <source>
        <dbReference type="Pfam" id="PF22435"/>
    </source>
</evidence>
<dbReference type="KEGG" id="psym:J1N51_02850"/>
<dbReference type="RefSeq" id="WP_208832491.1">
    <property type="nucleotide sequence ID" value="NZ_CP072110.1"/>
</dbReference>
<proteinExistence type="inferred from homology"/>
<dbReference type="InterPro" id="IPR001537">
    <property type="entry name" value="SpoU_MeTrfase"/>
</dbReference>
<dbReference type="Pfam" id="PF22435">
    <property type="entry name" value="MRM3-like_sub_bind"/>
    <property type="match status" value="1"/>
</dbReference>
<dbReference type="Proteomes" id="UP000682739">
    <property type="component" value="Chromosome"/>
</dbReference>
<dbReference type="Gene3D" id="3.40.1280.10">
    <property type="match status" value="1"/>
</dbReference>
<dbReference type="InterPro" id="IPR029026">
    <property type="entry name" value="tRNA_m1G_MTases_N"/>
</dbReference>
<accession>A0A975HIP0</accession>
<evidence type="ECO:0000256" key="3">
    <source>
        <dbReference type="ARBA" id="ARBA00022679"/>
    </source>
</evidence>
<dbReference type="SUPFAM" id="SSF55315">
    <property type="entry name" value="L30e-like"/>
    <property type="match status" value="1"/>
</dbReference>
<evidence type="ECO:0000313" key="7">
    <source>
        <dbReference type="Proteomes" id="UP000682739"/>
    </source>
</evidence>
<dbReference type="InterPro" id="IPR029028">
    <property type="entry name" value="Alpha/beta_knot_MTases"/>
</dbReference>
<dbReference type="InterPro" id="IPR051259">
    <property type="entry name" value="rRNA_Methyltransferase"/>
</dbReference>
<gene>
    <name evidence="6" type="ORF">J1N51_02850</name>
</gene>
<feature type="domain" description="tRNA/rRNA methyltransferase SpoU type" evidence="4">
    <location>
        <begin position="102"/>
        <end position="236"/>
    </location>
</feature>
<reference evidence="6" key="1">
    <citation type="submission" date="2021-03" db="EMBL/GenBank/DDBJ databases">
        <title>Description of Psychrosphaera ytuae sp. nov. isolated from deep sea sediment of South China Sea.</title>
        <authorList>
            <person name="Zhang J."/>
            <person name="Xu X.-D."/>
        </authorList>
    </citation>
    <scope>NUCLEOTIDE SEQUENCE</scope>
    <source>
        <strain evidence="6">MTZ26</strain>
    </source>
</reference>
<dbReference type="GO" id="GO:0008173">
    <property type="term" value="F:RNA methyltransferase activity"/>
    <property type="evidence" value="ECO:0007669"/>
    <property type="project" value="InterPro"/>
</dbReference>
<dbReference type="InterPro" id="IPR029064">
    <property type="entry name" value="Ribosomal_eL30-like_sf"/>
</dbReference>